<dbReference type="Gene3D" id="3.40.50.150">
    <property type="entry name" value="Vaccinia Virus protein VP39"/>
    <property type="match status" value="1"/>
</dbReference>
<keyword evidence="1" id="KW-0489">Methyltransferase</keyword>
<organism evidence="1 2">
    <name type="scientific">Alloyangia pacifica</name>
    <dbReference type="NCBI Taxonomy" id="311180"/>
    <lineage>
        <taxon>Bacteria</taxon>
        <taxon>Pseudomonadati</taxon>
        <taxon>Pseudomonadota</taxon>
        <taxon>Alphaproteobacteria</taxon>
        <taxon>Rhodobacterales</taxon>
        <taxon>Roseobacteraceae</taxon>
        <taxon>Alloyangia</taxon>
    </lineage>
</organism>
<dbReference type="NCBIfam" id="TIGR01444">
    <property type="entry name" value="fkbM_fam"/>
    <property type="match status" value="1"/>
</dbReference>
<protein>
    <submittedName>
        <fullName evidence="1">Methyltransferase, FkbM family</fullName>
    </submittedName>
</protein>
<name>A0A1I6RM26_9RHOB</name>
<proteinExistence type="predicted"/>
<dbReference type="InterPro" id="IPR029063">
    <property type="entry name" value="SAM-dependent_MTases_sf"/>
</dbReference>
<dbReference type="AlphaFoldDB" id="A0A1I6RM26"/>
<dbReference type="STRING" id="311180.SAMN04488050_103189"/>
<evidence type="ECO:0000313" key="1">
    <source>
        <dbReference type="EMBL" id="SFS65650.1"/>
    </source>
</evidence>
<dbReference type="GO" id="GO:0032259">
    <property type="term" value="P:methylation"/>
    <property type="evidence" value="ECO:0007669"/>
    <property type="project" value="UniProtKB-KW"/>
</dbReference>
<accession>A0A1I6RM26</accession>
<dbReference type="RefSeq" id="WP_092430742.1">
    <property type="nucleotide sequence ID" value="NZ_FNCL01000022.1"/>
</dbReference>
<dbReference type="Proteomes" id="UP000199392">
    <property type="component" value="Unassembled WGS sequence"/>
</dbReference>
<dbReference type="GO" id="GO:0008168">
    <property type="term" value="F:methyltransferase activity"/>
    <property type="evidence" value="ECO:0007669"/>
    <property type="project" value="UniProtKB-KW"/>
</dbReference>
<evidence type="ECO:0000313" key="2">
    <source>
        <dbReference type="Proteomes" id="UP000199392"/>
    </source>
</evidence>
<gene>
    <name evidence="1" type="ORF">SAMN04488050_103189</name>
</gene>
<dbReference type="SUPFAM" id="SSF53335">
    <property type="entry name" value="S-adenosyl-L-methionine-dependent methyltransferases"/>
    <property type="match status" value="2"/>
</dbReference>
<dbReference type="InterPro" id="IPR006342">
    <property type="entry name" value="FkbM_mtfrase"/>
</dbReference>
<dbReference type="EMBL" id="FOZW01000003">
    <property type="protein sequence ID" value="SFS65650.1"/>
    <property type="molecule type" value="Genomic_DNA"/>
</dbReference>
<dbReference type="OrthoDB" id="7567573at2"/>
<sequence length="342" mass="37780">MGRDEIIGAYRGLLGRLPTDGEVAWWQSGGEDPSQRLYRGLLDSREFRSKYLDPKADVYRGHTERDLDVLAEIGSRVGEITPHPERISDFLGVTTDPAYFSDKSHMKGKVTPIPFTPAFHEGIEFLGTALAVLHETDKPFCAVEIGAGWAPWLVTGARMAELMGRGIGRLVAVEADPEHVKFCERHVAENGYAGSFTIHHGLAGIEDGTGEFPVIDPQRHWGAGGNYDGTSSDPRPMQPVAVFDVGRICEEIAAEHGYVDLLHVDIQGYEGRLFLTLAERLAKTVHTVVIGTHGRQEEADILAAMKDTPFQLRHEKPARYQCFPQEPKVTVDGTQIWVNTAL</sequence>
<keyword evidence="2" id="KW-1185">Reference proteome</keyword>
<keyword evidence="1" id="KW-0808">Transferase</keyword>
<reference evidence="2" key="1">
    <citation type="submission" date="2016-10" db="EMBL/GenBank/DDBJ databases">
        <authorList>
            <person name="Varghese N."/>
            <person name="Submissions S."/>
        </authorList>
    </citation>
    <scope>NUCLEOTIDE SEQUENCE [LARGE SCALE GENOMIC DNA]</scope>
    <source>
        <strain evidence="2">DSM 26894</strain>
    </source>
</reference>